<proteinExistence type="predicted"/>
<reference evidence="1" key="1">
    <citation type="submission" date="2022-11" db="EMBL/GenBank/DDBJ databases">
        <title>High-quality draft genome sequence of Galbibacter sp. strain CMA-7.</title>
        <authorList>
            <person name="Wei L."/>
            <person name="Dong C."/>
            <person name="Shao Z."/>
        </authorList>
    </citation>
    <scope>NUCLEOTIDE SEQUENCE</scope>
    <source>
        <strain evidence="1">CMA-7</strain>
    </source>
</reference>
<keyword evidence="2" id="KW-1185">Reference proteome</keyword>
<organism evidence="1 2">
    <name type="scientific">Galbibacter pacificus</name>
    <dbReference type="NCBI Taxonomy" id="2996052"/>
    <lineage>
        <taxon>Bacteria</taxon>
        <taxon>Pseudomonadati</taxon>
        <taxon>Bacteroidota</taxon>
        <taxon>Flavobacteriia</taxon>
        <taxon>Flavobacteriales</taxon>
        <taxon>Flavobacteriaceae</taxon>
        <taxon>Galbibacter</taxon>
    </lineage>
</organism>
<accession>A0ABT6FQD6</accession>
<sequence>MNEKEYNKISLIQLNSYVKPTIKEEMGKDWVLNGKNNSFFDDVIDRYNGSPTNAAIINGYSEMIYGKGLTAVDDSILKLFPSKDIRKICNDFELFGSASFQVIYSKGKGALRKVTGVYHIPRQTIAPNKMNDEGEITTYWYCKDWSKASSNKPEPYPAFGTSKEDKEIYVIEPYKAGKYYYADPDYLACMQYAQLEEEISNFSINHIRNGLSAGFIINLNNGVPEKEVRNEIERDIKKKVTGSSAAGNVVVSFNDNAETKATIEAFPSNENHKQWDFWCEEARKQIMVGHRVTSPMLFGIKDNTGLGNNAEELETASKLSYATVIQPKQELILDAFNEVVKYNGIDTELEFKPLISFTKEDGGTTKAGEEVELHSHYDDSFVADALIEVGEDIKSLEGWELIDESKVIKDPTAFELKLAKTFSSSWASASEQDNELFKVRYVYAPNAVSDNSREFCRKMVNADKVYRKEDIILAQDKVVNEGFGAGGADTYSIWLYKGGVNCAHFWQRQIYLKKNNGKISVTEARKMILDLEPSERNDARLPINEKEVAQTAGSNNNYWKLQ</sequence>
<dbReference type="EMBL" id="JAPMUA010000002">
    <property type="protein sequence ID" value="MDG3585473.1"/>
    <property type="molecule type" value="Genomic_DNA"/>
</dbReference>
<evidence type="ECO:0000313" key="1">
    <source>
        <dbReference type="EMBL" id="MDG3585473.1"/>
    </source>
</evidence>
<gene>
    <name evidence="1" type="ORF">OSR52_06285</name>
</gene>
<dbReference type="Proteomes" id="UP001153642">
    <property type="component" value="Unassembled WGS sequence"/>
</dbReference>
<evidence type="ECO:0008006" key="3">
    <source>
        <dbReference type="Google" id="ProtNLM"/>
    </source>
</evidence>
<name>A0ABT6FQD6_9FLAO</name>
<protein>
    <recommendedName>
        <fullName evidence="3">Phage portal protein</fullName>
    </recommendedName>
</protein>
<comment type="caution">
    <text evidence="1">The sequence shown here is derived from an EMBL/GenBank/DDBJ whole genome shotgun (WGS) entry which is preliminary data.</text>
</comment>
<dbReference type="RefSeq" id="WP_277899261.1">
    <property type="nucleotide sequence ID" value="NZ_JAPMUA010000002.1"/>
</dbReference>
<evidence type="ECO:0000313" key="2">
    <source>
        <dbReference type="Proteomes" id="UP001153642"/>
    </source>
</evidence>